<organism evidence="1">
    <name type="scientific">Bactrocera latifrons</name>
    <name type="common">Malaysian fruit fly</name>
    <name type="synonym">Chaetodacus latifrons</name>
    <dbReference type="NCBI Taxonomy" id="174628"/>
    <lineage>
        <taxon>Eukaryota</taxon>
        <taxon>Metazoa</taxon>
        <taxon>Ecdysozoa</taxon>
        <taxon>Arthropoda</taxon>
        <taxon>Hexapoda</taxon>
        <taxon>Insecta</taxon>
        <taxon>Pterygota</taxon>
        <taxon>Neoptera</taxon>
        <taxon>Endopterygota</taxon>
        <taxon>Diptera</taxon>
        <taxon>Brachycera</taxon>
        <taxon>Muscomorpha</taxon>
        <taxon>Tephritoidea</taxon>
        <taxon>Tephritidae</taxon>
        <taxon>Bactrocera</taxon>
        <taxon>Bactrocera</taxon>
    </lineage>
</organism>
<name>A0A0K8V3V7_BACLA</name>
<dbReference type="EMBL" id="GDHF01018730">
    <property type="protein sequence ID" value="JAI33584.1"/>
    <property type="molecule type" value="Transcribed_RNA"/>
</dbReference>
<evidence type="ECO:0000313" key="1">
    <source>
        <dbReference type="EMBL" id="JAI33584.1"/>
    </source>
</evidence>
<proteinExistence type="predicted"/>
<reference evidence="1" key="1">
    <citation type="submission" date="2015-06" db="EMBL/GenBank/DDBJ databases">
        <authorList>
            <person name="Hoefler B.C."/>
            <person name="Straight P.D."/>
        </authorList>
    </citation>
    <scope>NUCLEOTIDE SEQUENCE</scope>
</reference>
<dbReference type="AlphaFoldDB" id="A0A0K8V3V7"/>
<sequence length="507" mass="56946">MDLSAKIAFCRAAEIVKREQLANENLSVAEMQLKIRREFKTSNIKAKVEGETAQKGLLAVQTHHFMESESTHPQRNYTMLTHPLGINVTKGYHELPQSPLECSFVADSTHEVGSNNSTTMASNLFIDVRNSYNEHPKYEPQERVTRVETDETFEKFTRVLPYRMTTELGTYLNICPHQPLGNFESAERDIAATAGRSPRRDTDPPFEDFTTVLPYRMSKSVEGRKLMELGTYLNSHPQEPLGNFESAERDTAAAAGRSPDPPFENCARVRPYLMSKAIKKPKTLDTYLNSHLIQSVPEVGNTAAAAVPSSRVGTDPPFEDFTTVLPYRMSMVMNERKPMELGAYLNSQPHHSMGKFESEKNYSTAVAMRSPDTSSEDFTSTSYRMSKTIKDSKTVELDIYSNLPAPVHFIPEQRDTAETDPQDMKVNPPFEDVERAMKEKETMARNAGQKTLDEASLLTQPVFVIKEEPIDEPSAANKLNTEQSAIDISSSSHLSEDVAIKQELMDD</sequence>
<gene>
    <name evidence="1" type="ORF">c0_g1_i1</name>
</gene>
<accession>A0A0K8V3V7</accession>
<protein>
    <submittedName>
        <fullName evidence="1">Uncharacterized protein</fullName>
    </submittedName>
</protein>